<dbReference type="Proteomes" id="UP000265962">
    <property type="component" value="Unassembled WGS sequence"/>
</dbReference>
<sequence length="244" mass="25037">MRPRTVLGLLPADLARLARDELLAWMPAVPVIMALAVRLGASPVLAALGLRAELAQEWSARIDVTAFGIVVPVLIGTVVGFMLLGEKEDRVWDALAVTPVSLRGYLAWRAAGASLVAVGACAMCLRIGGLNDLGIARVCGVALAAAPLAGATALGLACWTTDTVQGFAAVKLSLVVLILPAVLPGAGIGGWLLAVVPSWWPARAYREFAAGNASAPAWAAGSILVCGAVAGTALRRITRHGAPR</sequence>
<feature type="transmembrane region" description="Helical" evidence="1">
    <location>
        <begin position="66"/>
        <end position="85"/>
    </location>
</feature>
<feature type="transmembrane region" description="Helical" evidence="1">
    <location>
        <begin position="172"/>
        <end position="195"/>
    </location>
</feature>
<keyword evidence="3" id="KW-1185">Reference proteome</keyword>
<evidence type="ECO:0008006" key="4">
    <source>
        <dbReference type="Google" id="ProtNLM"/>
    </source>
</evidence>
<dbReference type="AlphaFoldDB" id="A0A375I4F2"/>
<feature type="transmembrane region" description="Helical" evidence="1">
    <location>
        <begin position="22"/>
        <end position="46"/>
    </location>
</feature>
<gene>
    <name evidence="2" type="ORF">PROPJV5_1168</name>
</gene>
<dbReference type="EMBL" id="OMOH01000004">
    <property type="protein sequence ID" value="SPF68225.1"/>
    <property type="molecule type" value="Genomic_DNA"/>
</dbReference>
<reference evidence="3" key="1">
    <citation type="submission" date="2018-02" db="EMBL/GenBank/DDBJ databases">
        <authorList>
            <person name="Hornung B."/>
        </authorList>
    </citation>
    <scope>NUCLEOTIDE SEQUENCE [LARGE SCALE GENOMIC DNA]</scope>
</reference>
<evidence type="ECO:0000256" key="1">
    <source>
        <dbReference type="SAM" id="Phobius"/>
    </source>
</evidence>
<keyword evidence="1" id="KW-0472">Membrane</keyword>
<keyword evidence="1" id="KW-1133">Transmembrane helix</keyword>
<feature type="transmembrane region" description="Helical" evidence="1">
    <location>
        <begin position="106"/>
        <end position="128"/>
    </location>
</feature>
<feature type="transmembrane region" description="Helical" evidence="1">
    <location>
        <begin position="215"/>
        <end position="234"/>
    </location>
</feature>
<keyword evidence="1" id="KW-0812">Transmembrane</keyword>
<accession>A0A375I4F2</accession>
<evidence type="ECO:0000313" key="2">
    <source>
        <dbReference type="EMBL" id="SPF68225.1"/>
    </source>
</evidence>
<dbReference type="RefSeq" id="WP_182858592.1">
    <property type="nucleotide sequence ID" value="NZ_OMOH01000004.1"/>
</dbReference>
<protein>
    <recommendedName>
        <fullName evidence="4">Fluoroquinolone transport system permease protein</fullName>
    </recommendedName>
</protein>
<proteinExistence type="predicted"/>
<organism evidence="2 3">
    <name type="scientific">Propionibacterium ruminifibrarum</name>
    <dbReference type="NCBI Taxonomy" id="1962131"/>
    <lineage>
        <taxon>Bacteria</taxon>
        <taxon>Bacillati</taxon>
        <taxon>Actinomycetota</taxon>
        <taxon>Actinomycetes</taxon>
        <taxon>Propionibacteriales</taxon>
        <taxon>Propionibacteriaceae</taxon>
        <taxon>Propionibacterium</taxon>
    </lineage>
</organism>
<name>A0A375I4F2_9ACTN</name>
<feature type="transmembrane region" description="Helical" evidence="1">
    <location>
        <begin position="134"/>
        <end position="160"/>
    </location>
</feature>
<evidence type="ECO:0000313" key="3">
    <source>
        <dbReference type="Proteomes" id="UP000265962"/>
    </source>
</evidence>